<accession>A0AAV9V561</accession>
<dbReference type="GO" id="GO:0019748">
    <property type="term" value="P:secondary metabolic process"/>
    <property type="evidence" value="ECO:0007669"/>
    <property type="project" value="TreeGrafter"/>
</dbReference>
<dbReference type="GO" id="GO:0005737">
    <property type="term" value="C:cytoplasm"/>
    <property type="evidence" value="ECO:0007669"/>
    <property type="project" value="TreeGrafter"/>
</dbReference>
<comment type="caution">
    <text evidence="4">The sequence shown here is derived from an EMBL/GenBank/DDBJ whole genome shotgun (WGS) entry which is preliminary data.</text>
</comment>
<evidence type="ECO:0000313" key="4">
    <source>
        <dbReference type="EMBL" id="KAK6353892.1"/>
    </source>
</evidence>
<organism evidence="4 5">
    <name type="scientific">Orbilia blumenaviensis</name>
    <dbReference type="NCBI Taxonomy" id="1796055"/>
    <lineage>
        <taxon>Eukaryota</taxon>
        <taxon>Fungi</taxon>
        <taxon>Dikarya</taxon>
        <taxon>Ascomycota</taxon>
        <taxon>Pezizomycotina</taxon>
        <taxon>Orbiliomycetes</taxon>
        <taxon>Orbiliales</taxon>
        <taxon>Orbiliaceae</taxon>
        <taxon>Orbilia</taxon>
    </lineage>
</organism>
<keyword evidence="1" id="KW-0378">Hydrolase</keyword>
<gene>
    <name evidence="4" type="ORF">TWF730_008314</name>
</gene>
<dbReference type="Pfam" id="PF03959">
    <property type="entry name" value="FSH1"/>
    <property type="match status" value="1"/>
</dbReference>
<evidence type="ECO:0000256" key="2">
    <source>
        <dbReference type="SAM" id="MobiDB-lite"/>
    </source>
</evidence>
<dbReference type="InterPro" id="IPR050593">
    <property type="entry name" value="LovG"/>
</dbReference>
<dbReference type="Proteomes" id="UP001373714">
    <property type="component" value="Unassembled WGS sequence"/>
</dbReference>
<dbReference type="GO" id="GO:0005634">
    <property type="term" value="C:nucleus"/>
    <property type="evidence" value="ECO:0007669"/>
    <property type="project" value="TreeGrafter"/>
</dbReference>
<keyword evidence="5" id="KW-1185">Reference proteome</keyword>
<feature type="domain" description="Serine hydrolase" evidence="3">
    <location>
        <begin position="23"/>
        <end position="244"/>
    </location>
</feature>
<dbReference type="SUPFAM" id="SSF53474">
    <property type="entry name" value="alpha/beta-Hydrolases"/>
    <property type="match status" value="1"/>
</dbReference>
<evidence type="ECO:0000313" key="5">
    <source>
        <dbReference type="Proteomes" id="UP001373714"/>
    </source>
</evidence>
<evidence type="ECO:0000259" key="3">
    <source>
        <dbReference type="Pfam" id="PF03959"/>
    </source>
</evidence>
<protein>
    <recommendedName>
        <fullName evidence="3">Serine hydrolase domain-containing protein</fullName>
    </recommendedName>
</protein>
<dbReference type="InterPro" id="IPR005645">
    <property type="entry name" value="FSH-like_dom"/>
</dbReference>
<reference evidence="4 5" key="1">
    <citation type="submission" date="2019-10" db="EMBL/GenBank/DDBJ databases">
        <authorList>
            <person name="Palmer J.M."/>
        </authorList>
    </citation>
    <scope>NUCLEOTIDE SEQUENCE [LARGE SCALE GENOMIC DNA]</scope>
    <source>
        <strain evidence="4 5">TWF730</strain>
    </source>
</reference>
<dbReference type="PANTHER" id="PTHR48070">
    <property type="entry name" value="ESTERASE OVCA2"/>
    <property type="match status" value="1"/>
</dbReference>
<dbReference type="InterPro" id="IPR029058">
    <property type="entry name" value="AB_hydrolase_fold"/>
</dbReference>
<dbReference type="GO" id="GO:0016787">
    <property type="term" value="F:hydrolase activity"/>
    <property type="evidence" value="ECO:0007669"/>
    <property type="project" value="UniProtKB-KW"/>
</dbReference>
<feature type="region of interest" description="Disordered" evidence="2">
    <location>
        <begin position="258"/>
        <end position="280"/>
    </location>
</feature>
<name>A0AAV9V561_9PEZI</name>
<dbReference type="PANTHER" id="PTHR48070:SF6">
    <property type="entry name" value="ESTERASE OVCA2"/>
    <property type="match status" value="1"/>
</dbReference>
<sequence>MPMSMTTSTTTATATAMTMTKTMASPLNILMLHGKTQSGQLFYAKTRALEKHLVKACAPTRLAFHYPTAPHRLYLRDIPDVDPALLQSDEESDGMYTWWRKDETTGEYKGINETWKFISEYLDKNGPFIGAIGFSQGAGLAAILASILEPSRPKPQSIITDGFTTTHPPLKFAVAYCGFKAPNEEYKWMYEPKIQTPVLNVLGSLDTVVDEKLMKGLVDVCEGQRVLWHPGGHYVVVKKQWLDAVGVFVRDSINETGTSKAAAAKEEEEEESVEDMEMPF</sequence>
<proteinExistence type="predicted"/>
<evidence type="ECO:0000256" key="1">
    <source>
        <dbReference type="ARBA" id="ARBA00022801"/>
    </source>
</evidence>
<dbReference type="AlphaFoldDB" id="A0AAV9V561"/>
<feature type="compositionally biased region" description="Acidic residues" evidence="2">
    <location>
        <begin position="266"/>
        <end position="280"/>
    </location>
</feature>
<dbReference type="EMBL" id="JAVHNS010000005">
    <property type="protein sequence ID" value="KAK6353892.1"/>
    <property type="molecule type" value="Genomic_DNA"/>
</dbReference>
<dbReference type="Gene3D" id="3.40.50.1820">
    <property type="entry name" value="alpha/beta hydrolase"/>
    <property type="match status" value="1"/>
</dbReference>